<gene>
    <name evidence="7" type="ORF">SFMTTN_0901</name>
</gene>
<comment type="caution">
    <text evidence="7">The sequence shown here is derived from an EMBL/GenBank/DDBJ whole genome shotgun (WGS) entry which is preliminary data.</text>
</comment>
<feature type="transmembrane region" description="Helical" evidence="5">
    <location>
        <begin position="307"/>
        <end position="327"/>
    </location>
</feature>
<dbReference type="InterPro" id="IPR051533">
    <property type="entry name" value="WaaL-like"/>
</dbReference>
<reference evidence="7 8" key="1">
    <citation type="journal article" date="2019" name="Front. Microbiol.">
        <title>Genomes of Neutrophilic Sulfur-Oxidizing Chemolithoautotrophs Representing 9 Proteobacterial Species From 8 Genera.</title>
        <authorList>
            <person name="Watanabe T."/>
            <person name="Kojima H."/>
            <person name="Umezawa K."/>
            <person name="Hori C."/>
            <person name="Takasuka T.E."/>
            <person name="Kato Y."/>
            <person name="Fukui M."/>
        </authorList>
    </citation>
    <scope>NUCLEOTIDE SEQUENCE [LARGE SCALE GENOMIC DNA]</scope>
    <source>
        <strain evidence="7 8">TTN</strain>
    </source>
</reference>
<keyword evidence="2 5" id="KW-0812">Transmembrane</keyword>
<comment type="subcellular location">
    <subcellularLocation>
        <location evidence="1">Membrane</location>
        <topology evidence="1">Multi-pass membrane protein</topology>
    </subcellularLocation>
</comment>
<evidence type="ECO:0000313" key="8">
    <source>
        <dbReference type="Proteomes" id="UP000286806"/>
    </source>
</evidence>
<evidence type="ECO:0000256" key="1">
    <source>
        <dbReference type="ARBA" id="ARBA00004141"/>
    </source>
</evidence>
<dbReference type="GO" id="GO:0016020">
    <property type="term" value="C:membrane"/>
    <property type="evidence" value="ECO:0007669"/>
    <property type="project" value="UniProtKB-SubCell"/>
</dbReference>
<feature type="transmembrane region" description="Helical" evidence="5">
    <location>
        <begin position="91"/>
        <end position="108"/>
    </location>
</feature>
<dbReference type="AlphaFoldDB" id="A0A401JBW2"/>
<dbReference type="PANTHER" id="PTHR37422:SF13">
    <property type="entry name" value="LIPOPOLYSACCHARIDE BIOSYNTHESIS PROTEIN PA4999-RELATED"/>
    <property type="match status" value="1"/>
</dbReference>
<evidence type="ECO:0000256" key="2">
    <source>
        <dbReference type="ARBA" id="ARBA00022692"/>
    </source>
</evidence>
<evidence type="ECO:0000256" key="5">
    <source>
        <dbReference type="SAM" id="Phobius"/>
    </source>
</evidence>
<dbReference type="PANTHER" id="PTHR37422">
    <property type="entry name" value="TEICHURONIC ACID BIOSYNTHESIS PROTEIN TUAE"/>
    <property type="match status" value="1"/>
</dbReference>
<keyword evidence="3 5" id="KW-1133">Transmembrane helix</keyword>
<evidence type="ECO:0000256" key="4">
    <source>
        <dbReference type="ARBA" id="ARBA00023136"/>
    </source>
</evidence>
<organism evidence="7 8">
    <name type="scientific">Sulfuriferula multivorans</name>
    <dbReference type="NCBI Taxonomy" id="1559896"/>
    <lineage>
        <taxon>Bacteria</taxon>
        <taxon>Pseudomonadati</taxon>
        <taxon>Pseudomonadota</taxon>
        <taxon>Betaproteobacteria</taxon>
        <taxon>Nitrosomonadales</taxon>
        <taxon>Sulfuricellaceae</taxon>
        <taxon>Sulfuriferula</taxon>
    </lineage>
</organism>
<feature type="transmembrane region" description="Helical" evidence="5">
    <location>
        <begin position="63"/>
        <end position="85"/>
    </location>
</feature>
<feature type="transmembrane region" description="Helical" evidence="5">
    <location>
        <begin position="33"/>
        <end position="51"/>
    </location>
</feature>
<feature type="transmembrane region" description="Helical" evidence="5">
    <location>
        <begin position="198"/>
        <end position="215"/>
    </location>
</feature>
<evidence type="ECO:0000256" key="3">
    <source>
        <dbReference type="ARBA" id="ARBA00022989"/>
    </source>
</evidence>
<sequence length="396" mass="43840">MDLPLFSSVPLLFLVLAKPLTDAFYEVGAVKYGYILLLGLASLFARYGMAFQGVATDPRNKSLLAYIGLIALYFFFLFGLAVTYGGPPSEIFKIISPFVFFVLVAYAADRWMIYALAAGAVLTICVNAALLPFDFGWIQWGSVHTFKGYYFFKTDLAYALCFATVIYALYSRNTITAVLALLMAMAAVQIILSNSRLNYFTFLIALIFIAFKGGISIRMIIRFGLLFGGLALIVMLVYDPTKLLGFDTSNERAFTQGRSDIWTNLIIGITNFSPLEWLFGRGLSGDIVLAAENSLPGEDIHNAHNEMLHLLTTQGIFGLIFYMVLWIKMFRMSHSPDMPKWARGTGTVALLLFILQGLTTVVSLFATKTWPLVMVLLALRGLSSATDQHKQLGSPS</sequence>
<feature type="transmembrane region" description="Helical" evidence="5">
    <location>
        <begin position="175"/>
        <end position="192"/>
    </location>
</feature>
<dbReference type="Proteomes" id="UP000286806">
    <property type="component" value="Unassembled WGS sequence"/>
</dbReference>
<feature type="transmembrane region" description="Helical" evidence="5">
    <location>
        <begin position="220"/>
        <end position="238"/>
    </location>
</feature>
<name>A0A401JBW2_9PROT</name>
<dbReference type="Pfam" id="PF04932">
    <property type="entry name" value="Wzy_C"/>
    <property type="match status" value="1"/>
</dbReference>
<feature type="transmembrane region" description="Helical" evidence="5">
    <location>
        <begin position="115"/>
        <end position="138"/>
    </location>
</feature>
<evidence type="ECO:0000313" key="7">
    <source>
        <dbReference type="EMBL" id="GBL45097.1"/>
    </source>
</evidence>
<keyword evidence="4 5" id="KW-0472">Membrane</keyword>
<feature type="domain" description="O-antigen ligase-related" evidence="6">
    <location>
        <begin position="182"/>
        <end position="323"/>
    </location>
</feature>
<protein>
    <recommendedName>
        <fullName evidence="6">O-antigen ligase-related domain-containing protein</fullName>
    </recommendedName>
</protein>
<accession>A0A401JBW2</accession>
<feature type="transmembrane region" description="Helical" evidence="5">
    <location>
        <begin position="150"/>
        <end position="170"/>
    </location>
</feature>
<dbReference type="InterPro" id="IPR007016">
    <property type="entry name" value="O-antigen_ligase-rel_domated"/>
</dbReference>
<keyword evidence="8" id="KW-1185">Reference proteome</keyword>
<feature type="transmembrane region" description="Helical" evidence="5">
    <location>
        <begin position="348"/>
        <end position="366"/>
    </location>
</feature>
<dbReference type="EMBL" id="BGOW01000005">
    <property type="protein sequence ID" value="GBL45097.1"/>
    <property type="molecule type" value="Genomic_DNA"/>
</dbReference>
<evidence type="ECO:0000259" key="6">
    <source>
        <dbReference type="Pfam" id="PF04932"/>
    </source>
</evidence>
<proteinExistence type="predicted"/>